<dbReference type="NCBIfam" id="TIGR01640">
    <property type="entry name" value="F_box_assoc_1"/>
    <property type="match status" value="1"/>
</dbReference>
<dbReference type="SMART" id="SM00256">
    <property type="entry name" value="FBOX"/>
    <property type="match status" value="1"/>
</dbReference>
<dbReference type="Gene3D" id="1.20.1280.50">
    <property type="match status" value="1"/>
</dbReference>
<reference evidence="3" key="1">
    <citation type="submission" date="2013-09" db="EMBL/GenBank/DDBJ databases">
        <title>Corchorus olitorius genome sequencing.</title>
        <authorList>
            <person name="Alam M."/>
            <person name="Haque M.S."/>
            <person name="Islam M.S."/>
            <person name="Emdad E.M."/>
            <person name="Islam M.M."/>
            <person name="Ahmed B."/>
            <person name="Halim A."/>
            <person name="Hossen Q.M.M."/>
            <person name="Hossain M.Z."/>
            <person name="Ahmed R."/>
            <person name="Khan M.M."/>
            <person name="Islam R."/>
            <person name="Rashid M.M."/>
            <person name="Khan S.A."/>
            <person name="Rahman M.S."/>
            <person name="Alam M."/>
            <person name="Yahiya A.S."/>
            <person name="Khan M.S."/>
            <person name="Azam M.S."/>
            <person name="Haque T."/>
            <person name="Lashkar M.Z.H."/>
            <person name="Akhand A.I."/>
            <person name="Morshed G."/>
            <person name="Roy S."/>
            <person name="Uddin K.S."/>
            <person name="Rabeya T."/>
            <person name="Hossain A.S."/>
            <person name="Chowdhury A."/>
            <person name="Snigdha A.R."/>
            <person name="Mortoza M.S."/>
            <person name="Matin S.A."/>
            <person name="Hoque S.M.E."/>
            <person name="Islam M.K."/>
            <person name="Roy D.K."/>
            <person name="Haider R."/>
            <person name="Moosa M.M."/>
            <person name="Elias S.M."/>
            <person name="Hasan A.M."/>
            <person name="Jahan S."/>
            <person name="Shafiuddin M."/>
            <person name="Mahmood N."/>
            <person name="Shommy N.S."/>
        </authorList>
    </citation>
    <scope>NUCLEOTIDE SEQUENCE [LARGE SCALE GENOMIC DNA]</scope>
    <source>
        <strain evidence="3">cv. O-4</strain>
    </source>
</reference>
<dbReference type="SUPFAM" id="SSF81383">
    <property type="entry name" value="F-box domain"/>
    <property type="match status" value="1"/>
</dbReference>
<dbReference type="AlphaFoldDB" id="A0A1R3I0K6"/>
<dbReference type="InterPro" id="IPR036047">
    <property type="entry name" value="F-box-like_dom_sf"/>
</dbReference>
<dbReference type="Pfam" id="PF07734">
    <property type="entry name" value="FBA_1"/>
    <property type="match status" value="1"/>
</dbReference>
<keyword evidence="3" id="KW-1185">Reference proteome</keyword>
<name>A0A1R3I0K6_9ROSI</name>
<dbReference type="Pfam" id="PF00646">
    <property type="entry name" value="F-box"/>
    <property type="match status" value="1"/>
</dbReference>
<dbReference type="CDD" id="cd22157">
    <property type="entry name" value="F-box_AtFBW1-like"/>
    <property type="match status" value="1"/>
</dbReference>
<accession>A0A1R3I0K6</accession>
<proteinExistence type="predicted"/>
<sequence length="432" mass="49877">MMAHQDQLSEEICMEILERLSVKSLIRFRTVCKSWRSLISTPDFIDRHFNRSATNSDKLGIVLVHASPENLCFHGPQCSIYLKTINLSPKSLGETMNTFDQQVVTKCQGAWPLGSCRGLVLLGVDCIDFKLLLSNPSTRESKEIPDPPYRRLEYDYIFAYALGYDFNIKSHKIVLIYGLGEFEYCIWVYTLKTNSWTCVDLDTDHKYANYDILPVTLVNGAPHWMIQHGDVKDGDVSNFKVGGSIQYAIEYFDFAVNNFVMVPQPDNYDKRKFCITPQLYDTEESLYIVYRRGEDDCTLEIWVMKRYGVKESWLKWMSFENEYVPFPLCFAKNNINVSLFLARGRGKDGCAIYIGKEKEIELGSLGFRVSFDGRTGQFEFDRCLKKRAFAFDESLICLENDEGGEGHIRRKLNSWELEPGEKSISYFVNFLV</sequence>
<evidence type="ECO:0000313" key="3">
    <source>
        <dbReference type="Proteomes" id="UP000187203"/>
    </source>
</evidence>
<dbReference type="OrthoDB" id="1924677at2759"/>
<evidence type="ECO:0000313" key="2">
    <source>
        <dbReference type="EMBL" id="OMO76125.1"/>
    </source>
</evidence>
<feature type="domain" description="F-box" evidence="1">
    <location>
        <begin position="2"/>
        <end position="52"/>
    </location>
</feature>
<dbReference type="PANTHER" id="PTHR31672:SF13">
    <property type="entry name" value="F-BOX PROTEIN CPR30-LIKE"/>
    <property type="match status" value="1"/>
</dbReference>
<gene>
    <name evidence="2" type="ORF">COLO4_25673</name>
</gene>
<dbReference type="InterPro" id="IPR017451">
    <property type="entry name" value="F-box-assoc_interact_dom"/>
</dbReference>
<dbReference type="Proteomes" id="UP000187203">
    <property type="component" value="Unassembled WGS sequence"/>
</dbReference>
<protein>
    <recommendedName>
        <fullName evidence="1">F-box domain-containing protein</fullName>
    </recommendedName>
</protein>
<dbReference type="InterPro" id="IPR001810">
    <property type="entry name" value="F-box_dom"/>
</dbReference>
<comment type="caution">
    <text evidence="2">The sequence shown here is derived from an EMBL/GenBank/DDBJ whole genome shotgun (WGS) entry which is preliminary data.</text>
</comment>
<dbReference type="PANTHER" id="PTHR31672">
    <property type="entry name" value="BNACNNG10540D PROTEIN"/>
    <property type="match status" value="1"/>
</dbReference>
<dbReference type="InterPro" id="IPR006527">
    <property type="entry name" value="F-box-assoc_dom_typ1"/>
</dbReference>
<dbReference type="EMBL" id="AWUE01019109">
    <property type="protein sequence ID" value="OMO76125.1"/>
    <property type="molecule type" value="Genomic_DNA"/>
</dbReference>
<dbReference type="STRING" id="93759.A0A1R3I0K6"/>
<dbReference type="InterPro" id="IPR050796">
    <property type="entry name" value="SCF_F-box_component"/>
</dbReference>
<organism evidence="2 3">
    <name type="scientific">Corchorus olitorius</name>
    <dbReference type="NCBI Taxonomy" id="93759"/>
    <lineage>
        <taxon>Eukaryota</taxon>
        <taxon>Viridiplantae</taxon>
        <taxon>Streptophyta</taxon>
        <taxon>Embryophyta</taxon>
        <taxon>Tracheophyta</taxon>
        <taxon>Spermatophyta</taxon>
        <taxon>Magnoliopsida</taxon>
        <taxon>eudicotyledons</taxon>
        <taxon>Gunneridae</taxon>
        <taxon>Pentapetalae</taxon>
        <taxon>rosids</taxon>
        <taxon>malvids</taxon>
        <taxon>Malvales</taxon>
        <taxon>Malvaceae</taxon>
        <taxon>Grewioideae</taxon>
        <taxon>Apeibeae</taxon>
        <taxon>Corchorus</taxon>
    </lineage>
</organism>
<evidence type="ECO:0000259" key="1">
    <source>
        <dbReference type="PROSITE" id="PS50181"/>
    </source>
</evidence>
<dbReference type="PROSITE" id="PS50181">
    <property type="entry name" value="FBOX"/>
    <property type="match status" value="1"/>
</dbReference>